<evidence type="ECO:0000313" key="1">
    <source>
        <dbReference type="EMBL" id="KAH6926566.1"/>
    </source>
</evidence>
<dbReference type="Proteomes" id="UP000821845">
    <property type="component" value="Chromosome 7"/>
</dbReference>
<organism evidence="1 2">
    <name type="scientific">Hyalomma asiaticum</name>
    <name type="common">Tick</name>
    <dbReference type="NCBI Taxonomy" id="266040"/>
    <lineage>
        <taxon>Eukaryota</taxon>
        <taxon>Metazoa</taxon>
        <taxon>Ecdysozoa</taxon>
        <taxon>Arthropoda</taxon>
        <taxon>Chelicerata</taxon>
        <taxon>Arachnida</taxon>
        <taxon>Acari</taxon>
        <taxon>Parasitiformes</taxon>
        <taxon>Ixodida</taxon>
        <taxon>Ixodoidea</taxon>
        <taxon>Ixodidae</taxon>
        <taxon>Hyalomminae</taxon>
        <taxon>Hyalomma</taxon>
    </lineage>
</organism>
<reference evidence="1" key="1">
    <citation type="submission" date="2020-05" db="EMBL/GenBank/DDBJ databases">
        <title>Large-scale comparative analyses of tick genomes elucidate their genetic diversity and vector capacities.</title>
        <authorList>
            <person name="Jia N."/>
            <person name="Wang J."/>
            <person name="Shi W."/>
            <person name="Du L."/>
            <person name="Sun Y."/>
            <person name="Zhan W."/>
            <person name="Jiang J."/>
            <person name="Wang Q."/>
            <person name="Zhang B."/>
            <person name="Ji P."/>
            <person name="Sakyi L.B."/>
            <person name="Cui X."/>
            <person name="Yuan T."/>
            <person name="Jiang B."/>
            <person name="Yang W."/>
            <person name="Lam T.T.-Y."/>
            <person name="Chang Q."/>
            <person name="Ding S."/>
            <person name="Wang X."/>
            <person name="Zhu J."/>
            <person name="Ruan X."/>
            <person name="Zhao L."/>
            <person name="Wei J."/>
            <person name="Que T."/>
            <person name="Du C."/>
            <person name="Cheng J."/>
            <person name="Dai P."/>
            <person name="Han X."/>
            <person name="Huang E."/>
            <person name="Gao Y."/>
            <person name="Liu J."/>
            <person name="Shao H."/>
            <person name="Ye R."/>
            <person name="Li L."/>
            <person name="Wei W."/>
            <person name="Wang X."/>
            <person name="Wang C."/>
            <person name="Yang T."/>
            <person name="Huo Q."/>
            <person name="Li W."/>
            <person name="Guo W."/>
            <person name="Chen H."/>
            <person name="Zhou L."/>
            <person name="Ni X."/>
            <person name="Tian J."/>
            <person name="Zhou Y."/>
            <person name="Sheng Y."/>
            <person name="Liu T."/>
            <person name="Pan Y."/>
            <person name="Xia L."/>
            <person name="Li J."/>
            <person name="Zhao F."/>
            <person name="Cao W."/>
        </authorList>
    </citation>
    <scope>NUCLEOTIDE SEQUENCE</scope>
    <source>
        <strain evidence="1">Hyas-2018</strain>
    </source>
</reference>
<name>A0ACB7RV18_HYAAI</name>
<comment type="caution">
    <text evidence="1">The sequence shown here is derived from an EMBL/GenBank/DDBJ whole genome shotgun (WGS) entry which is preliminary data.</text>
</comment>
<dbReference type="EMBL" id="CM023487">
    <property type="protein sequence ID" value="KAH6926566.1"/>
    <property type="molecule type" value="Genomic_DNA"/>
</dbReference>
<protein>
    <submittedName>
        <fullName evidence="1">Uncharacterized protein</fullName>
    </submittedName>
</protein>
<gene>
    <name evidence="1" type="ORF">HPB50_019773</name>
</gene>
<keyword evidence="2" id="KW-1185">Reference proteome</keyword>
<sequence>MLNALPADSIRRDMGVLSSISFLWATRQKAIKMARVPLEQRQKIIELSIAGYSRRHIASIMKRPLKTVNRIVQAFKKERRVKDAPHRRRPRATTADEDRALIAAVVVRPQTTVREALRERGIKACETTAKRRLAEAALRKRVSCRKPLIRKTNQTKRLQFARDHENWTTSDWENVVFTDESSCTTRWDQRQRVWRPENSRYRPEYLQRVAASGRSAVCVWGLVTKEGLGPLVRIEDRYTSEGYCAILDDVMVPYLLNGPFREGDYVLQQDNSPVHTSRRVTRFFEDRGINTLSWPPQFPDLNIIENVWGLLKTALARRSLHGLSADDLWGAIKEEWERLRSDSSLTAALYNSLPSRMAAVVAANRDATRY</sequence>
<proteinExistence type="predicted"/>
<evidence type="ECO:0000313" key="2">
    <source>
        <dbReference type="Proteomes" id="UP000821845"/>
    </source>
</evidence>
<accession>A0ACB7RV18</accession>